<comment type="caution">
    <text evidence="1">The sequence shown here is derived from an EMBL/GenBank/DDBJ whole genome shotgun (WGS) entry which is preliminary data.</text>
</comment>
<dbReference type="EMBL" id="NJBN01000003">
    <property type="protein sequence ID" value="TKJ41062.1"/>
    <property type="molecule type" value="Genomic_DNA"/>
</dbReference>
<protein>
    <recommendedName>
        <fullName evidence="3">HNH endonuclease 5 domain-containing protein</fullName>
    </recommendedName>
</protein>
<proteinExistence type="predicted"/>
<evidence type="ECO:0000313" key="2">
    <source>
        <dbReference type="Proteomes" id="UP000319619"/>
    </source>
</evidence>
<evidence type="ECO:0000313" key="1">
    <source>
        <dbReference type="EMBL" id="TKJ41062.1"/>
    </source>
</evidence>
<dbReference type="AlphaFoldDB" id="A0A532V1Q1"/>
<gene>
    <name evidence="1" type="ORF">CEE37_05190</name>
</gene>
<dbReference type="Proteomes" id="UP000319619">
    <property type="component" value="Unassembled WGS sequence"/>
</dbReference>
<organism evidence="1 2">
    <name type="scientific">candidate division LCP-89 bacterium B3_LCP</name>
    <dbReference type="NCBI Taxonomy" id="2012998"/>
    <lineage>
        <taxon>Bacteria</taxon>
        <taxon>Pseudomonadati</taxon>
        <taxon>Bacteria division LCP-89</taxon>
    </lineage>
</organism>
<name>A0A532V1Q1_UNCL8</name>
<evidence type="ECO:0008006" key="3">
    <source>
        <dbReference type="Google" id="ProtNLM"/>
    </source>
</evidence>
<accession>A0A532V1Q1</accession>
<sequence length="242" mass="28793">MVCKLCQNERKLVNSHIIPEFMYKPLYDEKHRFIRTSTDPNENSRTLQKGLKERLLCEECDSNKIGKWEDYVSRLIFQRSTKPEYFDNATIFQGVEYNKFKLFQLSLLWRSSVSNLIEFKHVDLSSSPHEEHIRKMLLADSPGRHYEYGCLIIFPENKQMRQQHDVILPPEKFRMESFRGYRFNLNGLFWHYITSKHSDSFPFHKCFLREDGTLPIMSDLGASNEFYAKYAKELGDRGKLNL</sequence>
<reference evidence="1 2" key="1">
    <citation type="submission" date="2017-06" db="EMBL/GenBank/DDBJ databases">
        <title>Novel microbial phyla capable of carbon fixation and sulfur reduction in deep-sea sediments.</title>
        <authorList>
            <person name="Huang J."/>
            <person name="Baker B."/>
            <person name="Wang Y."/>
        </authorList>
    </citation>
    <scope>NUCLEOTIDE SEQUENCE [LARGE SCALE GENOMIC DNA]</scope>
    <source>
        <strain evidence="1">B3_LCP</strain>
    </source>
</reference>